<accession>A0A5M3XVN0</accession>
<dbReference type="InterPro" id="IPR006311">
    <property type="entry name" value="TAT_signal"/>
</dbReference>
<dbReference type="PROSITE" id="PS51318">
    <property type="entry name" value="TAT"/>
    <property type="match status" value="1"/>
</dbReference>
<evidence type="ECO:0000313" key="3">
    <source>
        <dbReference type="Proteomes" id="UP000377595"/>
    </source>
</evidence>
<name>A0A5M3XVN0_9ACTN</name>
<dbReference type="InterPro" id="IPR039561">
    <property type="entry name" value="Peptidase_M15C"/>
</dbReference>
<dbReference type="RefSeq" id="WP_155349767.1">
    <property type="nucleotide sequence ID" value="NZ_BAAAHM010000034.1"/>
</dbReference>
<proteinExistence type="predicted"/>
<dbReference type="OrthoDB" id="3631190at2"/>
<dbReference type="GO" id="GO:0008233">
    <property type="term" value="F:peptidase activity"/>
    <property type="evidence" value="ECO:0007669"/>
    <property type="project" value="InterPro"/>
</dbReference>
<dbReference type="Pfam" id="PF13539">
    <property type="entry name" value="Peptidase_M15_4"/>
    <property type="match status" value="1"/>
</dbReference>
<gene>
    <name evidence="2" type="ORF">Aple_078690</name>
</gene>
<dbReference type="Proteomes" id="UP000377595">
    <property type="component" value="Unassembled WGS sequence"/>
</dbReference>
<comment type="caution">
    <text evidence="2">The sequence shown here is derived from an EMBL/GenBank/DDBJ whole genome shotgun (WGS) entry which is preliminary data.</text>
</comment>
<dbReference type="AlphaFoldDB" id="A0A5M3XVN0"/>
<dbReference type="EMBL" id="BLAF01000059">
    <property type="protein sequence ID" value="GES24970.1"/>
    <property type="molecule type" value="Genomic_DNA"/>
</dbReference>
<sequence>MPTSRRLFLHSAVGLALAAGAGAMFPGVVVARSSGRFVAGSSAEIQSSRKSPNGWPINTAADGGGSVWSRPVPGTGFEVAVAIGAAEVILVHVVRRFHYEIDSLRPGEVLGFKSPDTLTGYEENHASGTAIDIRPGHYPPGVRGGFYEHEVNVVRDILADCDGVVTWGGDFGVPDEGHFQIDLPPADERVYALAEKLRGWNNTPGEGAGVIRSLN</sequence>
<reference evidence="2 3" key="1">
    <citation type="submission" date="2019-10" db="EMBL/GenBank/DDBJ databases">
        <title>Whole genome shotgun sequence of Acrocarpospora pleiomorpha NBRC 16267.</title>
        <authorList>
            <person name="Ichikawa N."/>
            <person name="Kimura A."/>
            <person name="Kitahashi Y."/>
            <person name="Komaki H."/>
            <person name="Oguchi A."/>
        </authorList>
    </citation>
    <scope>NUCLEOTIDE SEQUENCE [LARGE SCALE GENOMIC DNA]</scope>
    <source>
        <strain evidence="2 3">NBRC 16267</strain>
    </source>
</reference>
<feature type="domain" description="Peptidase M15C" evidence="1">
    <location>
        <begin position="124"/>
        <end position="181"/>
    </location>
</feature>
<evidence type="ECO:0000259" key="1">
    <source>
        <dbReference type="Pfam" id="PF13539"/>
    </source>
</evidence>
<keyword evidence="3" id="KW-1185">Reference proteome</keyword>
<protein>
    <recommendedName>
        <fullName evidence="1">Peptidase M15C domain-containing protein</fullName>
    </recommendedName>
</protein>
<evidence type="ECO:0000313" key="2">
    <source>
        <dbReference type="EMBL" id="GES24970.1"/>
    </source>
</evidence>
<organism evidence="2 3">
    <name type="scientific">Acrocarpospora pleiomorpha</name>
    <dbReference type="NCBI Taxonomy" id="90975"/>
    <lineage>
        <taxon>Bacteria</taxon>
        <taxon>Bacillati</taxon>
        <taxon>Actinomycetota</taxon>
        <taxon>Actinomycetes</taxon>
        <taxon>Streptosporangiales</taxon>
        <taxon>Streptosporangiaceae</taxon>
        <taxon>Acrocarpospora</taxon>
    </lineage>
</organism>